<comment type="caution">
    <text evidence="3">The sequence shown here is derived from an EMBL/GenBank/DDBJ whole genome shotgun (WGS) entry which is preliminary data.</text>
</comment>
<evidence type="ECO:0000256" key="1">
    <source>
        <dbReference type="SAM" id="MobiDB-lite"/>
    </source>
</evidence>
<keyword evidence="4" id="KW-1185">Reference proteome</keyword>
<organism evidence="3 4">
    <name type="scientific">Streptomyces triculaminicus</name>
    <dbReference type="NCBI Taxonomy" id="2816232"/>
    <lineage>
        <taxon>Bacteria</taxon>
        <taxon>Bacillati</taxon>
        <taxon>Actinomycetota</taxon>
        <taxon>Actinomycetes</taxon>
        <taxon>Kitasatosporales</taxon>
        <taxon>Streptomycetaceae</taxon>
        <taxon>Streptomyces</taxon>
    </lineage>
</organism>
<accession>A0A939FJV5</accession>
<sequence length="256" mass="25557">MRRITVRRTAIAASAMSLALLAGACGSKESEAKDEPKAKASAGAPAAPAGKALSQAELEKLALAESDLPGLKVAGATKADTESTKTMGSDKAECKPLVDVMAMRGAGKPGATVTRKAMKMPAKPAEGASAEEKMKAGLGALGTTVTAATLGSHDGQGAADAIAAVKKAGAACAGGFVMTADGEKTKFTKVEPLSLTAGDESVAFTFAMEVEGGDAATTHMVVARKGGTVASFYALSLAGKAEQPKDVVDAQMKKLG</sequence>
<feature type="compositionally biased region" description="Low complexity" evidence="1">
    <location>
        <begin position="39"/>
        <end position="51"/>
    </location>
</feature>
<reference evidence="3" key="1">
    <citation type="submission" date="2021-03" db="EMBL/GenBank/DDBJ databases">
        <title>Streptomyces strains.</title>
        <authorList>
            <person name="Lund M.B."/>
            <person name="Toerring T."/>
        </authorList>
    </citation>
    <scope>NUCLEOTIDE SEQUENCE</scope>
    <source>
        <strain evidence="3">JCM 4242</strain>
    </source>
</reference>
<evidence type="ECO:0000313" key="4">
    <source>
        <dbReference type="Proteomes" id="UP000664781"/>
    </source>
</evidence>
<proteinExistence type="predicted"/>
<evidence type="ECO:0000313" key="3">
    <source>
        <dbReference type="EMBL" id="MBO0651352.1"/>
    </source>
</evidence>
<feature type="compositionally biased region" description="Basic and acidic residues" evidence="1">
    <location>
        <begin position="28"/>
        <end position="38"/>
    </location>
</feature>
<keyword evidence="2" id="KW-0732">Signal</keyword>
<feature type="signal peptide" evidence="2">
    <location>
        <begin position="1"/>
        <end position="24"/>
    </location>
</feature>
<dbReference type="PROSITE" id="PS51257">
    <property type="entry name" value="PROKAR_LIPOPROTEIN"/>
    <property type="match status" value="1"/>
</dbReference>
<feature type="chain" id="PRO_5038467905" description="Lipoprotein" evidence="2">
    <location>
        <begin position="25"/>
        <end position="256"/>
    </location>
</feature>
<gene>
    <name evidence="3" type="ORF">J1792_00600</name>
</gene>
<feature type="region of interest" description="Disordered" evidence="1">
    <location>
        <begin position="26"/>
        <end position="51"/>
    </location>
</feature>
<name>A0A939FJV5_9ACTN</name>
<dbReference type="RefSeq" id="WP_086572680.1">
    <property type="nucleotide sequence ID" value="NZ_JAFMOF010000001.1"/>
</dbReference>
<dbReference type="EMBL" id="JAFMOF010000001">
    <property type="protein sequence ID" value="MBO0651352.1"/>
    <property type="molecule type" value="Genomic_DNA"/>
</dbReference>
<evidence type="ECO:0000256" key="2">
    <source>
        <dbReference type="SAM" id="SignalP"/>
    </source>
</evidence>
<dbReference type="Proteomes" id="UP000664781">
    <property type="component" value="Unassembled WGS sequence"/>
</dbReference>
<protein>
    <recommendedName>
        <fullName evidence="5">Lipoprotein</fullName>
    </recommendedName>
</protein>
<evidence type="ECO:0008006" key="5">
    <source>
        <dbReference type="Google" id="ProtNLM"/>
    </source>
</evidence>
<dbReference type="AlphaFoldDB" id="A0A939FJV5"/>